<keyword evidence="5" id="KW-0256">Endoplasmic reticulum</keyword>
<dbReference type="Gene3D" id="3.40.50.2000">
    <property type="entry name" value="Glycogen Phosphorylase B"/>
    <property type="match status" value="1"/>
</dbReference>
<dbReference type="InterPro" id="IPR013969">
    <property type="entry name" value="Oligosacch_biosynth_Alg14"/>
</dbReference>
<reference evidence="9" key="1">
    <citation type="submission" date="2021-01" db="EMBL/GenBank/DDBJ databases">
        <authorList>
            <person name="Corre E."/>
            <person name="Pelletier E."/>
            <person name="Niang G."/>
            <person name="Scheremetjew M."/>
            <person name="Finn R."/>
            <person name="Kale V."/>
            <person name="Holt S."/>
            <person name="Cochrane G."/>
            <person name="Meng A."/>
            <person name="Brown T."/>
            <person name="Cohen L."/>
        </authorList>
    </citation>
    <scope>NUCLEOTIDE SEQUENCE</scope>
    <source>
        <strain evidence="9">CCMP281</strain>
    </source>
</reference>
<dbReference type="GO" id="GO:0043541">
    <property type="term" value="C:UDP-N-acetylglucosamine transferase complex"/>
    <property type="evidence" value="ECO:0007669"/>
    <property type="project" value="TreeGrafter"/>
</dbReference>
<dbReference type="GO" id="GO:0006488">
    <property type="term" value="P:dolichol-linked oligosaccharide biosynthetic process"/>
    <property type="evidence" value="ECO:0007669"/>
    <property type="project" value="InterPro"/>
</dbReference>
<dbReference type="PANTHER" id="PTHR12154:SF4">
    <property type="entry name" value="UDP-N-ACETYLGLUCOSAMINE TRANSFERASE SUBUNIT ALG14 HOMOLOG"/>
    <property type="match status" value="1"/>
</dbReference>
<evidence type="ECO:0000256" key="5">
    <source>
        <dbReference type="ARBA" id="ARBA00022824"/>
    </source>
</evidence>
<evidence type="ECO:0000256" key="3">
    <source>
        <dbReference type="ARBA" id="ARBA00017467"/>
    </source>
</evidence>
<evidence type="ECO:0000256" key="8">
    <source>
        <dbReference type="SAM" id="Phobius"/>
    </source>
</evidence>
<keyword evidence="4 8" id="KW-0812">Transmembrane</keyword>
<sequence>MAQGEPGGSAPRVGEAMCLLLLISLILLWAIRVASLYRSRHSHSKPVRTMAVLGSGGHTAEMMGLLRTLDPLTYAPMLYVIAASDSTSLQRIEAFEQDRVSHATKGGQLLQPYQTLRIPRSREVGQSYLTSAFTTLYATLHAIALVFRSLPTFLLCNGPGTCVPICAVALLIRLLGIKYITIIYVESIARVHSLSLSGRILIHIADEFLVQWPQLADRFPKARYIGRLC</sequence>
<gene>
    <name evidence="9" type="ORF">HERI1096_LOCUS31373</name>
</gene>
<feature type="transmembrane region" description="Helical" evidence="8">
    <location>
        <begin position="12"/>
        <end position="31"/>
    </location>
</feature>
<name>A0A7S3BIX3_9EUKA</name>
<evidence type="ECO:0000256" key="6">
    <source>
        <dbReference type="ARBA" id="ARBA00022989"/>
    </source>
</evidence>
<accession>A0A7S3BIX3</accession>
<dbReference type="GO" id="GO:0004577">
    <property type="term" value="F:N-acetylglucosaminyldiphosphodolichol N-acetylglucosaminyltransferase activity"/>
    <property type="evidence" value="ECO:0007669"/>
    <property type="project" value="TreeGrafter"/>
</dbReference>
<comment type="similarity">
    <text evidence="2">Belongs to the ALG14 family.</text>
</comment>
<evidence type="ECO:0000256" key="1">
    <source>
        <dbReference type="ARBA" id="ARBA00004389"/>
    </source>
</evidence>
<keyword evidence="6 8" id="KW-1133">Transmembrane helix</keyword>
<dbReference type="Pfam" id="PF08660">
    <property type="entry name" value="Alg14"/>
    <property type="match status" value="1"/>
</dbReference>
<keyword evidence="7 8" id="KW-0472">Membrane</keyword>
<evidence type="ECO:0000313" key="9">
    <source>
        <dbReference type="EMBL" id="CAE0136693.1"/>
    </source>
</evidence>
<protein>
    <recommendedName>
        <fullName evidence="3">UDP-N-acetylglucosamine transferase subunit ALG14</fullName>
    </recommendedName>
</protein>
<evidence type="ECO:0000256" key="2">
    <source>
        <dbReference type="ARBA" id="ARBA00009731"/>
    </source>
</evidence>
<proteinExistence type="inferred from homology"/>
<evidence type="ECO:0000256" key="4">
    <source>
        <dbReference type="ARBA" id="ARBA00022692"/>
    </source>
</evidence>
<dbReference type="AlphaFoldDB" id="A0A7S3BIX3"/>
<evidence type="ECO:0000256" key="7">
    <source>
        <dbReference type="ARBA" id="ARBA00023136"/>
    </source>
</evidence>
<comment type="subcellular location">
    <subcellularLocation>
        <location evidence="1">Endoplasmic reticulum membrane</location>
        <topology evidence="1">Single-pass membrane protein</topology>
    </subcellularLocation>
</comment>
<dbReference type="EMBL" id="HBHX01056886">
    <property type="protein sequence ID" value="CAE0136693.1"/>
    <property type="molecule type" value="Transcribed_RNA"/>
</dbReference>
<organism evidence="9">
    <name type="scientific">Haptolina ericina</name>
    <dbReference type="NCBI Taxonomy" id="156174"/>
    <lineage>
        <taxon>Eukaryota</taxon>
        <taxon>Haptista</taxon>
        <taxon>Haptophyta</taxon>
        <taxon>Prymnesiophyceae</taxon>
        <taxon>Prymnesiales</taxon>
        <taxon>Prymnesiaceae</taxon>
        <taxon>Haptolina</taxon>
    </lineage>
</organism>
<feature type="transmembrane region" description="Helical" evidence="8">
    <location>
        <begin position="152"/>
        <end position="172"/>
    </location>
</feature>
<feature type="transmembrane region" description="Helical" evidence="8">
    <location>
        <begin position="127"/>
        <end position="146"/>
    </location>
</feature>
<dbReference type="PANTHER" id="PTHR12154">
    <property type="entry name" value="GLYCOSYL TRANSFERASE-RELATED"/>
    <property type="match status" value="1"/>
</dbReference>